<sequence>MALPIEFSQKMDMGGPADPHACKISMLWNWYTIDSCFLANTWHVRSKGMFAGSCLGIFFWVLAYLWFHRIVIEYDRAIVEYKLAKYNQQHAGACCCCNPNEMSSDSVEKGVSSSGESVNNNNDNSNFSPSDTPVQQFFKPVVEVLQHKWLAQHPTDDGEGGVQIYPSAVEHFTKSLLYMMEWACSFLIMLIWMYYNGYVIITCILGYFFGQLLFNYAPLTVVSNTKYVPPKEEKTEC</sequence>
<evidence type="ECO:0000256" key="4">
    <source>
        <dbReference type="ARBA" id="ARBA00022989"/>
    </source>
</evidence>
<evidence type="ECO:0000256" key="6">
    <source>
        <dbReference type="RuleBase" id="RU367022"/>
    </source>
</evidence>
<keyword evidence="6" id="KW-0186">Copper</keyword>
<protein>
    <recommendedName>
        <fullName evidence="6">Copper transport protein</fullName>
    </recommendedName>
</protein>
<keyword evidence="6" id="KW-0406">Ion transport</keyword>
<keyword evidence="6" id="KW-0187">Copper transport</keyword>
<evidence type="ECO:0000256" key="5">
    <source>
        <dbReference type="ARBA" id="ARBA00023136"/>
    </source>
</evidence>
<keyword evidence="6" id="KW-0813">Transport</keyword>
<keyword evidence="3 6" id="KW-0812">Transmembrane</keyword>
<dbReference type="OrthoDB" id="161814at2759"/>
<organism evidence="8 9">
    <name type="scientific">Brettanomyces naardenensis</name>
    <name type="common">Yeast</name>
    <dbReference type="NCBI Taxonomy" id="13370"/>
    <lineage>
        <taxon>Eukaryota</taxon>
        <taxon>Fungi</taxon>
        <taxon>Dikarya</taxon>
        <taxon>Ascomycota</taxon>
        <taxon>Saccharomycotina</taxon>
        <taxon>Pichiomycetes</taxon>
        <taxon>Pichiales</taxon>
        <taxon>Pichiaceae</taxon>
        <taxon>Brettanomyces</taxon>
    </lineage>
</organism>
<dbReference type="EMBL" id="CAACVR010000012">
    <property type="protein sequence ID" value="VEU21284.1"/>
    <property type="molecule type" value="Genomic_DNA"/>
</dbReference>
<name>A0A448YK18_BRENA</name>
<accession>A0A448YK18</accession>
<comment type="similarity">
    <text evidence="2 6">Belongs to the copper transporter (Ctr) (TC 1.A.56) family. SLC31A subfamily.</text>
</comment>
<dbReference type="PANTHER" id="PTHR12483">
    <property type="entry name" value="SOLUTE CARRIER FAMILY 31 COPPER TRANSPORTERS"/>
    <property type="match status" value="1"/>
</dbReference>
<dbReference type="InParanoid" id="A0A448YK18"/>
<evidence type="ECO:0000256" key="2">
    <source>
        <dbReference type="ARBA" id="ARBA00006921"/>
    </source>
</evidence>
<dbReference type="PANTHER" id="PTHR12483:SF73">
    <property type="entry name" value="COPPER TRANSPORT PROTEIN CTR3"/>
    <property type="match status" value="1"/>
</dbReference>
<dbReference type="GO" id="GO:0005375">
    <property type="term" value="F:copper ion transmembrane transporter activity"/>
    <property type="evidence" value="ECO:0007669"/>
    <property type="project" value="UniProtKB-UniRule"/>
</dbReference>
<dbReference type="Proteomes" id="UP000290900">
    <property type="component" value="Unassembled WGS sequence"/>
</dbReference>
<feature type="region of interest" description="Disordered" evidence="7">
    <location>
        <begin position="107"/>
        <end position="130"/>
    </location>
</feature>
<dbReference type="InterPro" id="IPR007274">
    <property type="entry name" value="Cop_transporter"/>
</dbReference>
<evidence type="ECO:0000256" key="7">
    <source>
        <dbReference type="SAM" id="MobiDB-lite"/>
    </source>
</evidence>
<reference evidence="8 9" key="1">
    <citation type="submission" date="2018-12" db="EMBL/GenBank/DDBJ databases">
        <authorList>
            <person name="Tiukova I."/>
            <person name="Dainat J."/>
        </authorList>
    </citation>
    <scope>NUCLEOTIDE SEQUENCE [LARGE SCALE GENOMIC DNA]</scope>
</reference>
<evidence type="ECO:0000313" key="8">
    <source>
        <dbReference type="EMBL" id="VEU21284.1"/>
    </source>
</evidence>
<evidence type="ECO:0000256" key="1">
    <source>
        <dbReference type="ARBA" id="ARBA00004141"/>
    </source>
</evidence>
<keyword evidence="5 6" id="KW-0472">Membrane</keyword>
<dbReference type="STRING" id="13370.A0A448YK18"/>
<dbReference type="AlphaFoldDB" id="A0A448YK18"/>
<comment type="subcellular location">
    <subcellularLocation>
        <location evidence="1 6">Membrane</location>
        <topology evidence="1 6">Multi-pass membrane protein</topology>
    </subcellularLocation>
</comment>
<keyword evidence="9" id="KW-1185">Reference proteome</keyword>
<dbReference type="FunCoup" id="A0A448YK18">
    <property type="interactions" value="27"/>
</dbReference>
<evidence type="ECO:0000256" key="3">
    <source>
        <dbReference type="ARBA" id="ARBA00022692"/>
    </source>
</evidence>
<gene>
    <name evidence="8" type="ORF">BRENAR_LOCUS2019</name>
</gene>
<dbReference type="GO" id="GO:0016020">
    <property type="term" value="C:membrane"/>
    <property type="evidence" value="ECO:0007669"/>
    <property type="project" value="UniProtKB-SubCell"/>
</dbReference>
<keyword evidence="4 6" id="KW-1133">Transmembrane helix</keyword>
<proteinExistence type="inferred from homology"/>
<feature type="transmembrane region" description="Helical" evidence="6">
    <location>
        <begin position="48"/>
        <end position="67"/>
    </location>
</feature>
<evidence type="ECO:0000313" key="9">
    <source>
        <dbReference type="Proteomes" id="UP000290900"/>
    </source>
</evidence>
<dbReference type="Pfam" id="PF04145">
    <property type="entry name" value="Ctr"/>
    <property type="match status" value="1"/>
</dbReference>